<reference evidence="2" key="1">
    <citation type="submission" date="2020-11" db="EMBL/GenBank/DDBJ databases">
        <authorList>
            <person name="Tran Van P."/>
        </authorList>
    </citation>
    <scope>NUCLEOTIDE SEQUENCE</scope>
</reference>
<name>A0A7R9D3D3_TIMCR</name>
<keyword evidence="1" id="KW-0472">Membrane</keyword>
<sequence>MSCGVMPYRATSSFAFAGTSAFDSDSILSSEKTMLEANAQEDETILLKQLPVKHGTNTWLVAFVSMVTNATRRLHRSSPQLFGQIYTCWSHDCQCIYQRHERANATIRIQPGTAPFLCREQAMNVRSEEQVNVTNSTSQSDKEEEWVDPVIVYDDHFVGNKEEEYFMDAIIDQKSTSKPDKEEELNYIDFLFDEGYNMQSKAEELMDSSENQQDDFNETQDDFNETHDDFETLFKRELSNCTTTTVGEVLIMILSLALKHSLTWVAVLDIISMINIIFNFDIIPKTKYFIKKIFSSGNSVLYHIYCPKCKALIGKKETLKNEELCVCGHII</sequence>
<evidence type="ECO:0000256" key="1">
    <source>
        <dbReference type="SAM" id="Phobius"/>
    </source>
</evidence>
<accession>A0A7R9D3D3</accession>
<keyword evidence="1" id="KW-0812">Transmembrane</keyword>
<gene>
    <name evidence="2" type="ORF">TCEB3V08_LOCUS8968</name>
</gene>
<feature type="transmembrane region" description="Helical" evidence="1">
    <location>
        <begin position="262"/>
        <end position="283"/>
    </location>
</feature>
<protein>
    <submittedName>
        <fullName evidence="2">Uncharacterized protein</fullName>
    </submittedName>
</protein>
<evidence type="ECO:0000313" key="2">
    <source>
        <dbReference type="EMBL" id="CAD7407315.1"/>
    </source>
</evidence>
<dbReference type="EMBL" id="OC320135">
    <property type="protein sequence ID" value="CAD7407315.1"/>
    <property type="molecule type" value="Genomic_DNA"/>
</dbReference>
<dbReference type="AlphaFoldDB" id="A0A7R9D3D3"/>
<proteinExistence type="predicted"/>
<keyword evidence="1" id="KW-1133">Transmembrane helix</keyword>
<organism evidence="2">
    <name type="scientific">Timema cristinae</name>
    <name type="common">Walking stick</name>
    <dbReference type="NCBI Taxonomy" id="61476"/>
    <lineage>
        <taxon>Eukaryota</taxon>
        <taxon>Metazoa</taxon>
        <taxon>Ecdysozoa</taxon>
        <taxon>Arthropoda</taxon>
        <taxon>Hexapoda</taxon>
        <taxon>Insecta</taxon>
        <taxon>Pterygota</taxon>
        <taxon>Neoptera</taxon>
        <taxon>Polyneoptera</taxon>
        <taxon>Phasmatodea</taxon>
        <taxon>Timematodea</taxon>
        <taxon>Timematoidea</taxon>
        <taxon>Timematidae</taxon>
        <taxon>Timema</taxon>
    </lineage>
</organism>